<feature type="domain" description="Major facilitator superfamily (MFS) profile" evidence="14">
    <location>
        <begin position="27"/>
        <end position="482"/>
    </location>
</feature>
<feature type="transmembrane region" description="Helical" evidence="13">
    <location>
        <begin position="161"/>
        <end position="183"/>
    </location>
</feature>
<organism evidence="15 16">
    <name type="scientific">Penicillium cinerascens</name>
    <dbReference type="NCBI Taxonomy" id="70096"/>
    <lineage>
        <taxon>Eukaryota</taxon>
        <taxon>Fungi</taxon>
        <taxon>Dikarya</taxon>
        <taxon>Ascomycota</taxon>
        <taxon>Pezizomycotina</taxon>
        <taxon>Eurotiomycetes</taxon>
        <taxon>Eurotiomycetidae</taxon>
        <taxon>Eurotiales</taxon>
        <taxon>Aspergillaceae</taxon>
        <taxon>Penicillium</taxon>
    </lineage>
</organism>
<dbReference type="GeneID" id="83177423"/>
<dbReference type="SUPFAM" id="SSF103473">
    <property type="entry name" value="MFS general substrate transporter"/>
    <property type="match status" value="1"/>
</dbReference>
<evidence type="ECO:0000256" key="4">
    <source>
        <dbReference type="ARBA" id="ARBA00022692"/>
    </source>
</evidence>
<dbReference type="InterPro" id="IPR020846">
    <property type="entry name" value="MFS_dom"/>
</dbReference>
<proteinExistence type="inferred from homology"/>
<comment type="subcellular location">
    <subcellularLocation>
        <location evidence="1">Cell membrane</location>
        <topology evidence="1">Multi-pass membrane protein</topology>
    </subcellularLocation>
</comment>
<keyword evidence="5" id="KW-0832">Ubl conjugation</keyword>
<evidence type="ECO:0000256" key="1">
    <source>
        <dbReference type="ARBA" id="ARBA00004651"/>
    </source>
</evidence>
<evidence type="ECO:0000313" key="15">
    <source>
        <dbReference type="EMBL" id="KAJ5216653.1"/>
    </source>
</evidence>
<feature type="transmembrane region" description="Helical" evidence="13">
    <location>
        <begin position="358"/>
        <end position="377"/>
    </location>
</feature>
<dbReference type="PRINTS" id="PR00171">
    <property type="entry name" value="SUGRTRNSPORT"/>
</dbReference>
<protein>
    <recommendedName>
        <fullName evidence="11">Quinate transporter</fullName>
    </recommendedName>
</protein>
<evidence type="ECO:0000259" key="14">
    <source>
        <dbReference type="PROSITE" id="PS50850"/>
    </source>
</evidence>
<feature type="transmembrane region" description="Helical" evidence="13">
    <location>
        <begin position="455"/>
        <end position="477"/>
    </location>
</feature>
<name>A0A9W9ND40_9EURO</name>
<dbReference type="PROSITE" id="PS00216">
    <property type="entry name" value="SUGAR_TRANSPORT_1"/>
    <property type="match status" value="1"/>
</dbReference>
<evidence type="ECO:0000313" key="16">
    <source>
        <dbReference type="Proteomes" id="UP001150904"/>
    </source>
</evidence>
<evidence type="ECO:0000256" key="7">
    <source>
        <dbReference type="ARBA" id="ARBA00022989"/>
    </source>
</evidence>
<dbReference type="Proteomes" id="UP001150904">
    <property type="component" value="Unassembled WGS sequence"/>
</dbReference>
<dbReference type="RefSeq" id="XP_058312466.1">
    <property type="nucleotide sequence ID" value="XM_058450122.1"/>
</dbReference>
<accession>A0A9W9ND40</accession>
<keyword evidence="7 13" id="KW-1133">Transmembrane helix</keyword>
<sequence>MRNWLSMRDSSAHAAPDAVYNWRVYALALSASMGSAMFGYDSAFIGGSITLPAFKREFGLDDSTGDALAALQANIVSTFQAGCFFGAIIVYYLTERFGRKIPLILAGLVFDLGVILEMASKGSLGMIYGGRVLTGLAVGSSSLIVPQYISESSPPAIRGRLVGLFEVVLQFALVIGFWVNYGVNQNIPSTSSAQWQIPFGLQFIFGTLLILLMLLQPESPRWLMKAGREDEALRVLSHIRNMPADDEYIQWEVDTIKEQLQREDEQGANRSLVRKLAETFKAGNRNRLFMGMALMMLQNFSGINALNYFSPEIFESIGFSGTSVSLLATGVFGLVKCFATLAFMLFGIDRLGRRNSTLIGSCGAIVAMFYLGTFAKVTGSFHSTAPKSAASYVAIVMVYIYSVFYAMSWNGIPWIFCSEVFPTAIRSVCLVFTTCTQWLGQFIIVYSSPYMFKNITYGTFFLFGTSVVIGVVVVLLFMPETKGLSLEEMDILFNVSGLAHQQRKRARKIINEIREAENIASGEKQATGHIEEA</sequence>
<evidence type="ECO:0000256" key="5">
    <source>
        <dbReference type="ARBA" id="ARBA00022843"/>
    </source>
</evidence>
<reference evidence="15" key="1">
    <citation type="submission" date="2022-12" db="EMBL/GenBank/DDBJ databases">
        <authorList>
            <person name="Petersen C."/>
        </authorList>
    </citation>
    <scope>NUCLEOTIDE SEQUENCE</scope>
    <source>
        <strain evidence="15">IBT 15544</strain>
    </source>
</reference>
<dbReference type="GO" id="GO:0005351">
    <property type="term" value="F:carbohydrate:proton symporter activity"/>
    <property type="evidence" value="ECO:0007669"/>
    <property type="project" value="TreeGrafter"/>
</dbReference>
<feature type="transmembrane region" description="Helical" evidence="13">
    <location>
        <begin position="326"/>
        <end position="346"/>
    </location>
</feature>
<dbReference type="NCBIfam" id="TIGR00879">
    <property type="entry name" value="SP"/>
    <property type="match status" value="1"/>
</dbReference>
<keyword evidence="4 13" id="KW-0812">Transmembrane</keyword>
<feature type="transmembrane region" description="Helical" evidence="13">
    <location>
        <begin position="389"/>
        <end position="407"/>
    </location>
</feature>
<feature type="transmembrane region" description="Helical" evidence="13">
    <location>
        <begin position="126"/>
        <end position="149"/>
    </location>
</feature>
<dbReference type="EMBL" id="JAPQKR010000005">
    <property type="protein sequence ID" value="KAJ5216653.1"/>
    <property type="molecule type" value="Genomic_DNA"/>
</dbReference>
<dbReference type="Pfam" id="PF00083">
    <property type="entry name" value="Sugar_tr"/>
    <property type="match status" value="1"/>
</dbReference>
<dbReference type="InterPro" id="IPR050360">
    <property type="entry name" value="MFS_Sugar_Transporters"/>
</dbReference>
<feature type="transmembrane region" description="Helical" evidence="13">
    <location>
        <begin position="195"/>
        <end position="215"/>
    </location>
</feature>
<keyword evidence="3 12" id="KW-0813">Transport</keyword>
<evidence type="ECO:0000256" key="10">
    <source>
        <dbReference type="ARBA" id="ARBA00038682"/>
    </source>
</evidence>
<evidence type="ECO:0000256" key="13">
    <source>
        <dbReference type="SAM" id="Phobius"/>
    </source>
</evidence>
<dbReference type="Gene3D" id="1.20.1250.20">
    <property type="entry name" value="MFS general substrate transporter like domains"/>
    <property type="match status" value="1"/>
</dbReference>
<keyword evidence="8 13" id="KW-0472">Membrane</keyword>
<evidence type="ECO:0000256" key="2">
    <source>
        <dbReference type="ARBA" id="ARBA00010992"/>
    </source>
</evidence>
<feature type="transmembrane region" description="Helical" evidence="13">
    <location>
        <begin position="428"/>
        <end position="449"/>
    </location>
</feature>
<dbReference type="PANTHER" id="PTHR48022">
    <property type="entry name" value="PLASTIDIC GLUCOSE TRANSPORTER 4"/>
    <property type="match status" value="1"/>
</dbReference>
<dbReference type="InterPro" id="IPR036259">
    <property type="entry name" value="MFS_trans_sf"/>
</dbReference>
<feature type="transmembrane region" description="Helical" evidence="13">
    <location>
        <begin position="24"/>
        <end position="49"/>
    </location>
</feature>
<evidence type="ECO:0000256" key="11">
    <source>
        <dbReference type="ARBA" id="ARBA00043213"/>
    </source>
</evidence>
<comment type="function">
    <text evidence="9">Integral membrane transporter that imports quinic acid to be catabolized as a carbon source.</text>
</comment>
<gene>
    <name evidence="15" type="ORF">N7498_003060</name>
</gene>
<dbReference type="GO" id="GO:0005886">
    <property type="term" value="C:plasma membrane"/>
    <property type="evidence" value="ECO:0007669"/>
    <property type="project" value="UniProtKB-SubCell"/>
</dbReference>
<dbReference type="InterPro" id="IPR003663">
    <property type="entry name" value="Sugar/inositol_transpt"/>
</dbReference>
<dbReference type="InterPro" id="IPR005829">
    <property type="entry name" value="Sugar_transporter_CS"/>
</dbReference>
<feature type="transmembrane region" description="Helical" evidence="13">
    <location>
        <begin position="288"/>
        <end position="306"/>
    </location>
</feature>
<evidence type="ECO:0000256" key="8">
    <source>
        <dbReference type="ARBA" id="ARBA00023136"/>
    </source>
</evidence>
<feature type="transmembrane region" description="Helical" evidence="13">
    <location>
        <begin position="101"/>
        <end position="120"/>
    </location>
</feature>
<evidence type="ECO:0000256" key="9">
    <source>
        <dbReference type="ARBA" id="ARBA00037560"/>
    </source>
</evidence>
<dbReference type="PANTHER" id="PTHR48022:SF34">
    <property type="entry name" value="MAJOR FACILITATOR SUPERFAMILY (MFS) PROFILE DOMAIN-CONTAINING PROTEIN-RELATED"/>
    <property type="match status" value="1"/>
</dbReference>
<reference evidence="15" key="2">
    <citation type="journal article" date="2023" name="IMA Fungus">
        <title>Comparative genomic study of the Penicillium genus elucidates a diverse pangenome and 15 lateral gene transfer events.</title>
        <authorList>
            <person name="Petersen C."/>
            <person name="Sorensen T."/>
            <person name="Nielsen M.R."/>
            <person name="Sondergaard T.E."/>
            <person name="Sorensen J.L."/>
            <person name="Fitzpatrick D.A."/>
            <person name="Frisvad J.C."/>
            <person name="Nielsen K.L."/>
        </authorList>
    </citation>
    <scope>NUCLEOTIDE SEQUENCE</scope>
    <source>
        <strain evidence="15">IBT 15544</strain>
    </source>
</reference>
<dbReference type="InterPro" id="IPR005828">
    <property type="entry name" value="MFS_sugar_transport-like"/>
</dbReference>
<evidence type="ECO:0000256" key="6">
    <source>
        <dbReference type="ARBA" id="ARBA00022911"/>
    </source>
</evidence>
<keyword evidence="16" id="KW-1185">Reference proteome</keyword>
<comment type="caution">
    <text evidence="15">The sequence shown here is derived from an EMBL/GenBank/DDBJ whole genome shotgun (WGS) entry which is preliminary data.</text>
</comment>
<keyword evidence="6" id="KW-0672">Quinate metabolism</keyword>
<dbReference type="PROSITE" id="PS00217">
    <property type="entry name" value="SUGAR_TRANSPORT_2"/>
    <property type="match status" value="1"/>
</dbReference>
<comment type="similarity">
    <text evidence="2 12">Belongs to the major facilitator superfamily. Sugar transporter (TC 2.A.1.1) family.</text>
</comment>
<evidence type="ECO:0000256" key="3">
    <source>
        <dbReference type="ARBA" id="ARBA00022448"/>
    </source>
</evidence>
<dbReference type="FunFam" id="1.20.1250.20:FF:000026">
    <property type="entry name" value="MFS quinate transporter QutD"/>
    <property type="match status" value="1"/>
</dbReference>
<dbReference type="AlphaFoldDB" id="A0A9W9ND40"/>
<evidence type="ECO:0000256" key="12">
    <source>
        <dbReference type="RuleBase" id="RU003346"/>
    </source>
</evidence>
<dbReference type="OrthoDB" id="508119at2759"/>
<dbReference type="PROSITE" id="PS50850">
    <property type="entry name" value="MFS"/>
    <property type="match status" value="1"/>
</dbReference>
<feature type="transmembrane region" description="Helical" evidence="13">
    <location>
        <begin position="69"/>
        <end position="94"/>
    </location>
</feature>
<comment type="subunit">
    <text evidence="10">Interacts with creB.</text>
</comment>